<keyword evidence="5" id="KW-0679">Respiratory chain</keyword>
<accession>A0A1G8TTM5</accession>
<dbReference type="Proteomes" id="UP000198856">
    <property type="component" value="Unassembled WGS sequence"/>
</dbReference>
<dbReference type="OrthoDB" id="28065at2157"/>
<dbReference type="EMBL" id="FNFC01000003">
    <property type="protein sequence ID" value="SDJ44888.1"/>
    <property type="molecule type" value="Genomic_DNA"/>
</dbReference>
<comment type="subcellular location">
    <subcellularLocation>
        <location evidence="1">Membrane</location>
        <topology evidence="1">Multi-pass membrane protein</topology>
    </subcellularLocation>
</comment>
<feature type="transmembrane region" description="Helical" evidence="6">
    <location>
        <begin position="412"/>
        <end position="432"/>
    </location>
</feature>
<dbReference type="Gene3D" id="1.20.210.10">
    <property type="entry name" value="Cytochrome c oxidase-like, subunit I domain"/>
    <property type="match status" value="1"/>
</dbReference>
<feature type="transmembrane region" description="Helical" evidence="6">
    <location>
        <begin position="96"/>
        <end position="116"/>
    </location>
</feature>
<evidence type="ECO:0000256" key="5">
    <source>
        <dbReference type="RuleBase" id="RU000370"/>
    </source>
</evidence>
<evidence type="ECO:0000313" key="9">
    <source>
        <dbReference type="Proteomes" id="UP000198856"/>
    </source>
</evidence>
<dbReference type="InterPro" id="IPR033943">
    <property type="entry name" value="Ba3-like_Oxidase_I"/>
</dbReference>
<dbReference type="Pfam" id="PF00115">
    <property type="entry name" value="COX1"/>
    <property type="match status" value="1"/>
</dbReference>
<feature type="domain" description="Cytochrome oxidase subunit I profile" evidence="7">
    <location>
        <begin position="19"/>
        <end position="531"/>
    </location>
</feature>
<dbReference type="InterPro" id="IPR023615">
    <property type="entry name" value="Cyt_c_Oxase_su1_BS"/>
</dbReference>
<gene>
    <name evidence="8" type="ORF">SAMN05216226_103248</name>
</gene>
<dbReference type="PANTHER" id="PTHR10422:SF40">
    <property type="entry name" value="CYTOCHROME C OXIDASE SUBUNIT I"/>
    <property type="match status" value="1"/>
</dbReference>
<sequence>MNLFVDRYPEEAWIVRAALASSFLALFLGGIMGLIQGLHRTGFLQIVQDSTYYTVLTLHGVSMVLLFTIYFLVGFFQWAVTDSLDRSAEDIRFTKLWYFLMVAGTVMAAAAILGGFTDATNLEADVLYTFYAPLEAHPIFYIGLVTFVIGTWLAGVDWFRSWWAWKKEHPGERTPLRAFMVMTTMLMWYLATIGVAAAILFFILPWSLGLVDSVNSLLTRTLFWFFGHPVVYFWLMPAYMMWYVILPKLAGGRLFSDPLARIVFVLFLLLSVPTGIHHQYVDPGIAEGFKFVAMTNTMFLLLPSLLTAFTVVASMEHGARQRGGTGRLGWLRSLPWNKPAFTGMALAGLMFAAAGFSGMVNAGMNLNYVIHNTLWVPGHFHLTVGTAVALTFMASTYWFLPQITGNGVFSQRLGLVQVLLWFLGMVFMGNAMHRIGLAGEPRRTAEPFYDGVTFDTALGSISELHFQIALGSVILTVSLLLFMAHLFLSWFDVASNPAPDNGVIPEALSGPENAPIVLENLRLWTAIALVLILLTYALPLASIVSANGFFGSAGTLVGTAYEFAVSPFVGVVA</sequence>
<feature type="transmembrane region" description="Helical" evidence="6">
    <location>
        <begin position="223"/>
        <end position="246"/>
    </location>
</feature>
<dbReference type="STRING" id="890420.SAMN05216226_103248"/>
<feature type="transmembrane region" description="Helical" evidence="6">
    <location>
        <begin position="136"/>
        <end position="159"/>
    </location>
</feature>
<keyword evidence="4 6" id="KW-0472">Membrane</keyword>
<feature type="transmembrane region" description="Helical" evidence="6">
    <location>
        <begin position="380"/>
        <end position="400"/>
    </location>
</feature>
<feature type="transmembrane region" description="Helical" evidence="6">
    <location>
        <begin position="12"/>
        <end position="35"/>
    </location>
</feature>
<feature type="transmembrane region" description="Helical" evidence="6">
    <location>
        <begin position="179"/>
        <end position="203"/>
    </location>
</feature>
<dbReference type="AlphaFoldDB" id="A0A1G8TTM5"/>
<organism evidence="8 9">
    <name type="scientific">Halovenus aranensis</name>
    <dbReference type="NCBI Taxonomy" id="890420"/>
    <lineage>
        <taxon>Archaea</taxon>
        <taxon>Methanobacteriati</taxon>
        <taxon>Methanobacteriota</taxon>
        <taxon>Stenosarchaea group</taxon>
        <taxon>Halobacteria</taxon>
        <taxon>Halobacteriales</taxon>
        <taxon>Haloarculaceae</taxon>
        <taxon>Halovenus</taxon>
    </lineage>
</organism>
<dbReference type="GO" id="GO:0004129">
    <property type="term" value="F:cytochrome-c oxidase activity"/>
    <property type="evidence" value="ECO:0007669"/>
    <property type="project" value="InterPro"/>
</dbReference>
<evidence type="ECO:0000256" key="1">
    <source>
        <dbReference type="ARBA" id="ARBA00004141"/>
    </source>
</evidence>
<dbReference type="GO" id="GO:0009060">
    <property type="term" value="P:aerobic respiration"/>
    <property type="evidence" value="ECO:0007669"/>
    <property type="project" value="InterPro"/>
</dbReference>
<dbReference type="RefSeq" id="WP_092699942.1">
    <property type="nucleotide sequence ID" value="NZ_FNFC01000003.1"/>
</dbReference>
<keyword evidence="3 6" id="KW-1133">Transmembrane helix</keyword>
<evidence type="ECO:0000259" key="7">
    <source>
        <dbReference type="PROSITE" id="PS50855"/>
    </source>
</evidence>
<feature type="transmembrane region" description="Helical" evidence="6">
    <location>
        <begin position="258"/>
        <end position="278"/>
    </location>
</feature>
<dbReference type="InterPro" id="IPR036927">
    <property type="entry name" value="Cyt_c_oxase-like_su1_sf"/>
</dbReference>
<evidence type="ECO:0000256" key="6">
    <source>
        <dbReference type="SAM" id="Phobius"/>
    </source>
</evidence>
<feature type="transmembrane region" description="Helical" evidence="6">
    <location>
        <begin position="298"/>
        <end position="319"/>
    </location>
</feature>
<keyword evidence="5" id="KW-0249">Electron transport</keyword>
<keyword evidence="5" id="KW-0813">Transport</keyword>
<dbReference type="PROSITE" id="PS50855">
    <property type="entry name" value="COX1"/>
    <property type="match status" value="1"/>
</dbReference>
<reference evidence="8 9" key="1">
    <citation type="submission" date="2016-10" db="EMBL/GenBank/DDBJ databases">
        <authorList>
            <person name="de Groot N.N."/>
        </authorList>
    </citation>
    <scope>NUCLEOTIDE SEQUENCE [LARGE SCALE GENOMIC DNA]</scope>
    <source>
        <strain evidence="8 9">IBRC-M10015</strain>
    </source>
</reference>
<dbReference type="SUPFAM" id="SSF81442">
    <property type="entry name" value="Cytochrome c oxidase subunit I-like"/>
    <property type="match status" value="1"/>
</dbReference>
<evidence type="ECO:0000256" key="3">
    <source>
        <dbReference type="ARBA" id="ARBA00022989"/>
    </source>
</evidence>
<feature type="transmembrane region" description="Helical" evidence="6">
    <location>
        <begin position="55"/>
        <end position="76"/>
    </location>
</feature>
<dbReference type="GO" id="GO:0016020">
    <property type="term" value="C:membrane"/>
    <property type="evidence" value="ECO:0007669"/>
    <property type="project" value="UniProtKB-SubCell"/>
</dbReference>
<keyword evidence="5" id="KW-0349">Heme</keyword>
<dbReference type="PROSITE" id="PS00077">
    <property type="entry name" value="COX1_CUB"/>
    <property type="match status" value="1"/>
</dbReference>
<feature type="transmembrane region" description="Helical" evidence="6">
    <location>
        <begin position="464"/>
        <end position="488"/>
    </location>
</feature>
<dbReference type="PRINTS" id="PR01165">
    <property type="entry name" value="CYCOXIDASEI"/>
</dbReference>
<dbReference type="CDD" id="cd01660">
    <property type="entry name" value="ba3-like_Oxidase_I"/>
    <property type="match status" value="1"/>
</dbReference>
<comment type="similarity">
    <text evidence="5">Belongs to the heme-copper respiratory oxidase family.</text>
</comment>
<dbReference type="InterPro" id="IPR000883">
    <property type="entry name" value="Cyt_C_Oxase_1"/>
</dbReference>
<protein>
    <submittedName>
        <fullName evidence="8">Cytochrome c oxidase subunit 1</fullName>
    </submittedName>
</protein>
<feature type="transmembrane region" description="Helical" evidence="6">
    <location>
        <begin position="340"/>
        <end position="360"/>
    </location>
</feature>
<keyword evidence="5" id="KW-0408">Iron</keyword>
<name>A0A1G8TTM5_9EURY</name>
<keyword evidence="2 5" id="KW-0812">Transmembrane</keyword>
<keyword evidence="5" id="KW-0479">Metal-binding</keyword>
<evidence type="ECO:0000256" key="2">
    <source>
        <dbReference type="ARBA" id="ARBA00022692"/>
    </source>
</evidence>
<proteinExistence type="inferred from homology"/>
<dbReference type="GO" id="GO:0020037">
    <property type="term" value="F:heme binding"/>
    <property type="evidence" value="ECO:0007669"/>
    <property type="project" value="InterPro"/>
</dbReference>
<feature type="transmembrane region" description="Helical" evidence="6">
    <location>
        <begin position="549"/>
        <end position="572"/>
    </location>
</feature>
<keyword evidence="9" id="KW-1185">Reference proteome</keyword>
<evidence type="ECO:0000313" key="8">
    <source>
        <dbReference type="EMBL" id="SDJ44888.1"/>
    </source>
</evidence>
<dbReference type="InterPro" id="IPR023616">
    <property type="entry name" value="Cyt_c_oxase-like_su1_dom"/>
</dbReference>
<evidence type="ECO:0000256" key="4">
    <source>
        <dbReference type="ARBA" id="ARBA00023136"/>
    </source>
</evidence>
<dbReference type="PANTHER" id="PTHR10422">
    <property type="entry name" value="CYTOCHROME C OXIDASE SUBUNIT 1"/>
    <property type="match status" value="1"/>
</dbReference>
<feature type="transmembrane region" description="Helical" evidence="6">
    <location>
        <begin position="523"/>
        <end position="543"/>
    </location>
</feature>